<evidence type="ECO:0000313" key="2">
    <source>
        <dbReference type="EMBL" id="EFE28099.2"/>
    </source>
</evidence>
<dbReference type="Gene3D" id="1.10.3210.10">
    <property type="entry name" value="Hypothetical protein af1432"/>
    <property type="match status" value="1"/>
</dbReference>
<dbReference type="InterPro" id="IPR045509">
    <property type="entry name" value="HD_assoc_2"/>
</dbReference>
<organism evidence="2 3">
    <name type="scientific">Filifactor alocis (strain ATCC 35896 / CCUG 47790 / D40 B5)</name>
    <name type="common">Fusobacterium alocis</name>
    <dbReference type="NCBI Taxonomy" id="546269"/>
    <lineage>
        <taxon>Bacteria</taxon>
        <taxon>Bacillati</taxon>
        <taxon>Bacillota</taxon>
        <taxon>Clostridia</taxon>
        <taxon>Peptostreptococcales</taxon>
        <taxon>Filifactoraceae</taxon>
        <taxon>Filifactor</taxon>
    </lineage>
</organism>
<dbReference type="PANTHER" id="PTHR11373:SF4">
    <property type="entry name" value="DEOXYNUCLEOSIDE TRIPHOSPHATE TRIPHOSPHOHYDROLASE SAMHD1"/>
    <property type="match status" value="1"/>
</dbReference>
<dbReference type="Pfam" id="PF19276">
    <property type="entry name" value="HD_assoc_2"/>
    <property type="match status" value="1"/>
</dbReference>
<dbReference type="InterPro" id="IPR003607">
    <property type="entry name" value="HD/PDEase_dom"/>
</dbReference>
<dbReference type="Proteomes" id="UP000007468">
    <property type="component" value="Chromosome"/>
</dbReference>
<dbReference type="InterPro" id="IPR006674">
    <property type="entry name" value="HD_domain"/>
</dbReference>
<gene>
    <name evidence="2" type="ordered locus">HMPREF0389_00011</name>
</gene>
<dbReference type="PANTHER" id="PTHR11373">
    <property type="entry name" value="DEOXYNUCLEOSIDE TRIPHOSPHATE TRIPHOSPHOHYDROLASE"/>
    <property type="match status" value="1"/>
</dbReference>
<dbReference type="eggNOG" id="COG1078">
    <property type="taxonomic scope" value="Bacteria"/>
</dbReference>
<evidence type="ECO:0000313" key="3">
    <source>
        <dbReference type="Proteomes" id="UP000007468"/>
    </source>
</evidence>
<dbReference type="GO" id="GO:0008832">
    <property type="term" value="F:dGTPase activity"/>
    <property type="evidence" value="ECO:0007669"/>
    <property type="project" value="TreeGrafter"/>
</dbReference>
<dbReference type="Pfam" id="PF01966">
    <property type="entry name" value="HD"/>
    <property type="match status" value="1"/>
</dbReference>
<dbReference type="KEGG" id="faa:HMPREF0389_00011"/>
<dbReference type="SMART" id="SM00471">
    <property type="entry name" value="HDc"/>
    <property type="match status" value="1"/>
</dbReference>
<dbReference type="GO" id="GO:0006203">
    <property type="term" value="P:dGTP catabolic process"/>
    <property type="evidence" value="ECO:0007669"/>
    <property type="project" value="TreeGrafter"/>
</dbReference>
<keyword evidence="3" id="KW-1185">Reference proteome</keyword>
<name>D6GR08_FILAD</name>
<proteinExistence type="predicted"/>
<dbReference type="EMBL" id="CP002390">
    <property type="protein sequence ID" value="EFE28099.2"/>
    <property type="molecule type" value="Genomic_DNA"/>
</dbReference>
<dbReference type="CDD" id="cd00077">
    <property type="entry name" value="HDc"/>
    <property type="match status" value="1"/>
</dbReference>
<accession>D6GR08</accession>
<dbReference type="STRING" id="546269.HMPREF0389_00011"/>
<dbReference type="AlphaFoldDB" id="D6GR08"/>
<dbReference type="SUPFAM" id="SSF109604">
    <property type="entry name" value="HD-domain/PDEase-like"/>
    <property type="match status" value="1"/>
</dbReference>
<dbReference type="InterPro" id="IPR050135">
    <property type="entry name" value="dGTPase-like"/>
</dbReference>
<feature type="domain" description="HD/PDEase" evidence="1">
    <location>
        <begin position="40"/>
        <end position="184"/>
    </location>
</feature>
<evidence type="ECO:0000259" key="1">
    <source>
        <dbReference type="SMART" id="SM00471"/>
    </source>
</evidence>
<dbReference type="PATRIC" id="fig|546269.5.peg.653"/>
<dbReference type="HOGENOM" id="CLU_026821_0_0_9"/>
<sequence>MVHSDIMFHERFFKIINTVEFQRLNRIKQLSCEYVVFPTATHTRFSHSIGTYHVMTKILSHFVKKLDELGVVVAPEEKDLALCSALLHDIGHASFSHTFERTFNRGAHEKWTIEILKDKDTELHKVIVEEFSEQFLERLIKIISKKGLREEKNPIFTLISQLVSSQMDADRMDYLLRDSYFTSVTNGNYDLERLIRSFEVVEREGKYIICVNEKYISSIEEYILARFYMHREVYQHSLKRQMESIIKKIFQRGAQLYRENRLSFCDKSMAKLLLGEEISLKEYLRMDDTILMYHMMRWEHEDDTILKKLCYSFLHRRKFYKNKIKKSIGDKNFLKDMINTILEEHDKEKISDFENQYFYLENIVEIGIYDREKDNIWVLQKDGELKDITEVSFILKGIDVKQFYQQRLEYINFPLFSDIYGFDLKEALEDKVKEKIKL</sequence>
<protein>
    <submittedName>
        <fullName evidence="2">HD domain protein</fullName>
    </submittedName>
</protein>
<reference evidence="3" key="1">
    <citation type="submission" date="2010-12" db="EMBL/GenBank/DDBJ databases">
        <title>The genome sequence of Filifactor alocis strain ATCC 35896.</title>
        <authorList>
            <consortium name="The Broad Institute Genome Sequencing Platform"/>
            <person name="Ward D."/>
            <person name="Earl A."/>
            <person name="Feldgarden M."/>
            <person name="Young S.K."/>
            <person name="Gargeya S."/>
            <person name="Zeng Q."/>
            <person name="Alvarado L."/>
            <person name="Berlin A."/>
            <person name="Bochicchio J."/>
            <person name="Chapman S.B."/>
            <person name="Chen Z."/>
            <person name="Freedman E."/>
            <person name="Gellesch M."/>
            <person name="Goldberg J."/>
            <person name="Griggs A."/>
            <person name="Gujja S."/>
            <person name="Heilman E."/>
            <person name="Heiman D."/>
            <person name="Howarth C."/>
            <person name="Mehta T."/>
            <person name="Neiman D."/>
            <person name="Pearson M."/>
            <person name="Roberts A."/>
            <person name="Saif S."/>
            <person name="Shea T."/>
            <person name="Shenoy N."/>
            <person name="Sisk P."/>
            <person name="Stolte C."/>
            <person name="Sykes S."/>
            <person name="White J."/>
            <person name="Yandava C."/>
            <person name="Izard J."/>
            <person name="Blanton J.M."/>
            <person name="Baranova O.V."/>
            <person name="Tanner A.C."/>
            <person name="Dewhirst F.E."/>
            <person name="Haas B."/>
            <person name="Nusbaum C."/>
            <person name="Birren B."/>
        </authorList>
    </citation>
    <scope>NUCLEOTIDE SEQUENCE [LARGE SCALE GENOMIC DNA]</scope>
    <source>
        <strain evidence="3">ATCC 35896 / D40 B5</strain>
    </source>
</reference>